<evidence type="ECO:0000313" key="2">
    <source>
        <dbReference type="Proteomes" id="UP000812287"/>
    </source>
</evidence>
<name>A0A9P7VML3_9AGAR</name>
<organism evidence="1 2">
    <name type="scientific">Guyanagaster necrorhizus</name>
    <dbReference type="NCBI Taxonomy" id="856835"/>
    <lineage>
        <taxon>Eukaryota</taxon>
        <taxon>Fungi</taxon>
        <taxon>Dikarya</taxon>
        <taxon>Basidiomycota</taxon>
        <taxon>Agaricomycotina</taxon>
        <taxon>Agaricomycetes</taxon>
        <taxon>Agaricomycetidae</taxon>
        <taxon>Agaricales</taxon>
        <taxon>Marasmiineae</taxon>
        <taxon>Physalacriaceae</taxon>
        <taxon>Guyanagaster</taxon>
    </lineage>
</organism>
<keyword evidence="2" id="KW-1185">Reference proteome</keyword>
<protein>
    <submittedName>
        <fullName evidence="1">Uncharacterized protein</fullName>
    </submittedName>
</protein>
<proteinExistence type="predicted"/>
<accession>A0A9P7VML3</accession>
<sequence length="385" mass="43620">MPPPPRISIARFIGRLFFIALLGGLSALMAISHLCSTYPTWASWYCSSATTLQDLVLSSFDEVHLAALAGAIPYLPWTSSGCCASCMDIADAAEIIYSHLQHVHVMMDLLEGGAREKKDQQVVHGLRNARIFDYVARDEERRALLDSLTAFALLQRDVERQYDSFWSVDFALSMVFVISDFKMAIGELNATVEYEQDPGLFTMPKRRVVVDDILRKLLDGLVNILEYRFKIVAMSVPSLSDLISQVHSHGQQISDELEAEIPRVREAYENIPWWQSVAPIEMLGEGTQRRVFTSYHEFLEAKAVDIRDLVERAAIVNDNFRMLGRYFSWYMDVPPTGVITKRPGRVLTVARLLEVVEDLEYRISSIGTGTKMPRRRFTCTCAQLP</sequence>
<dbReference type="Proteomes" id="UP000812287">
    <property type="component" value="Unassembled WGS sequence"/>
</dbReference>
<dbReference type="AlphaFoldDB" id="A0A9P7VML3"/>
<dbReference type="RefSeq" id="XP_043036805.1">
    <property type="nucleotide sequence ID" value="XM_043177561.1"/>
</dbReference>
<dbReference type="EMBL" id="MU250546">
    <property type="protein sequence ID" value="KAG7443305.1"/>
    <property type="molecule type" value="Genomic_DNA"/>
</dbReference>
<evidence type="ECO:0000313" key="1">
    <source>
        <dbReference type="EMBL" id="KAG7443305.1"/>
    </source>
</evidence>
<gene>
    <name evidence="1" type="ORF">BT62DRAFT_1009516</name>
</gene>
<comment type="caution">
    <text evidence="1">The sequence shown here is derived from an EMBL/GenBank/DDBJ whole genome shotgun (WGS) entry which is preliminary data.</text>
</comment>
<reference evidence="1" key="1">
    <citation type="submission" date="2020-11" db="EMBL/GenBank/DDBJ databases">
        <title>Adaptations for nitrogen fixation in a non-lichenized fungal sporocarp promotes dispersal by wood-feeding termites.</title>
        <authorList>
            <consortium name="DOE Joint Genome Institute"/>
            <person name="Koch R.A."/>
            <person name="Yoon G."/>
            <person name="Arayal U."/>
            <person name="Lail K."/>
            <person name="Amirebrahimi M."/>
            <person name="Labutti K."/>
            <person name="Lipzen A."/>
            <person name="Riley R."/>
            <person name="Barry K."/>
            <person name="Henrissat B."/>
            <person name="Grigoriev I.V."/>
            <person name="Herr J.R."/>
            <person name="Aime M.C."/>
        </authorList>
    </citation>
    <scope>NUCLEOTIDE SEQUENCE</scope>
    <source>
        <strain evidence="1">MCA 3950</strain>
    </source>
</reference>
<dbReference type="OrthoDB" id="2898131at2759"/>
<dbReference type="GeneID" id="66099848"/>